<evidence type="ECO:0000313" key="3">
    <source>
        <dbReference type="RefSeq" id="XP_019090148.1"/>
    </source>
</evidence>
<proteinExistence type="predicted"/>
<dbReference type="GeneID" id="109128391"/>
<dbReference type="Pfam" id="PF24750">
    <property type="entry name" value="b-prop_At3g26010-like"/>
    <property type="match status" value="1"/>
</dbReference>
<dbReference type="InterPro" id="IPR055290">
    <property type="entry name" value="At3g26010-like"/>
</dbReference>
<dbReference type="PANTHER" id="PTHR35546:SF25">
    <property type="entry name" value="F-BOX DOMAIN-CONTAINING PROTEIN"/>
    <property type="match status" value="1"/>
</dbReference>
<evidence type="ECO:0000259" key="1">
    <source>
        <dbReference type="Pfam" id="PF24750"/>
    </source>
</evidence>
<protein>
    <submittedName>
        <fullName evidence="3">F-box protein At3g28330-like</fullName>
    </submittedName>
</protein>
<evidence type="ECO:0000313" key="2">
    <source>
        <dbReference type="Proteomes" id="UP000694864"/>
    </source>
</evidence>
<name>A0ABM1QTR0_CAMSA</name>
<organism evidence="2 3">
    <name type="scientific">Camelina sativa</name>
    <name type="common">False flax</name>
    <name type="synonym">Myagrum sativum</name>
    <dbReference type="NCBI Taxonomy" id="90675"/>
    <lineage>
        <taxon>Eukaryota</taxon>
        <taxon>Viridiplantae</taxon>
        <taxon>Streptophyta</taxon>
        <taxon>Embryophyta</taxon>
        <taxon>Tracheophyta</taxon>
        <taxon>Spermatophyta</taxon>
        <taxon>Magnoliopsida</taxon>
        <taxon>eudicotyledons</taxon>
        <taxon>Gunneridae</taxon>
        <taxon>Pentapetalae</taxon>
        <taxon>rosids</taxon>
        <taxon>malvids</taxon>
        <taxon>Brassicales</taxon>
        <taxon>Brassicaceae</taxon>
        <taxon>Camelineae</taxon>
        <taxon>Camelina</taxon>
    </lineage>
</organism>
<keyword evidence="2" id="KW-1185">Reference proteome</keyword>
<dbReference type="InterPro" id="IPR056592">
    <property type="entry name" value="Beta-prop_At3g26010-like"/>
</dbReference>
<dbReference type="RefSeq" id="XP_019090148.1">
    <property type="nucleotide sequence ID" value="XM_019234603.1"/>
</dbReference>
<sequence>MVISYYVVNPVLAQWIQLPPSSPDPPRDAYPYPGHYTDTGLKWSFEVFSSDKGEWSVEQVSCPGGGVSMRNVYNPVSLNGKLHWLDGSRGIIVHDFFSCDDQVRALPLPAMMESAEWLRSERRRRQIDKCPFPLRKKICTTSQGYFVIIDVGSIDEVKSYNVKVMRLKTDSWNWEKAWEINMSCVELGFKCVPMAINCFDINIIYLWDLDRNCFLACNLRTHKILCGPRKDGATYNPKYLCPSIFREDHITREDGTFYKEDTFCYEPHSSLLHFVPSLQVIPT</sequence>
<gene>
    <name evidence="3" type="primary">LOC109128391</name>
</gene>
<dbReference type="PANTHER" id="PTHR35546">
    <property type="entry name" value="F-BOX PROTEIN INTERACTION DOMAIN PROTEIN-RELATED"/>
    <property type="match status" value="1"/>
</dbReference>
<accession>A0ABM1QTR0</accession>
<dbReference type="Proteomes" id="UP000694864">
    <property type="component" value="Chromosome 13"/>
</dbReference>
<reference evidence="2" key="1">
    <citation type="journal article" date="2014" name="Nat. Commun.">
        <title>The emerging biofuel crop Camelina sativa retains a highly undifferentiated hexaploid genome structure.</title>
        <authorList>
            <person name="Kagale S."/>
            <person name="Koh C."/>
            <person name="Nixon J."/>
            <person name="Bollina V."/>
            <person name="Clarke W.E."/>
            <person name="Tuteja R."/>
            <person name="Spillane C."/>
            <person name="Robinson S.J."/>
            <person name="Links M.G."/>
            <person name="Clarke C."/>
            <person name="Higgins E.E."/>
            <person name="Huebert T."/>
            <person name="Sharpe A.G."/>
            <person name="Parkin I.A."/>
        </authorList>
    </citation>
    <scope>NUCLEOTIDE SEQUENCE [LARGE SCALE GENOMIC DNA]</scope>
    <source>
        <strain evidence="2">cv. DH55</strain>
    </source>
</reference>
<reference evidence="3" key="2">
    <citation type="submission" date="2025-08" db="UniProtKB">
        <authorList>
            <consortium name="RefSeq"/>
        </authorList>
    </citation>
    <scope>IDENTIFICATION</scope>
    <source>
        <tissue evidence="3">Leaf</tissue>
    </source>
</reference>
<feature type="domain" description="F-box protein At3g26010-like beta-propeller" evidence="1">
    <location>
        <begin position="38"/>
        <end position="226"/>
    </location>
</feature>